<feature type="compositionally biased region" description="Basic and acidic residues" evidence="2">
    <location>
        <begin position="664"/>
        <end position="691"/>
    </location>
</feature>
<feature type="domain" description="PH" evidence="3">
    <location>
        <begin position="1692"/>
        <end position="1799"/>
    </location>
</feature>
<feature type="region of interest" description="Disordered" evidence="2">
    <location>
        <begin position="1369"/>
        <end position="1447"/>
    </location>
</feature>
<feature type="region of interest" description="Disordered" evidence="2">
    <location>
        <begin position="1279"/>
        <end position="1303"/>
    </location>
</feature>
<dbReference type="Proteomes" id="UP000515156">
    <property type="component" value="Chromosome 14"/>
</dbReference>
<dbReference type="PANTHER" id="PTHR45845">
    <property type="entry name" value="RHO GUANINE NUCLEOTIDE EXCHANGE FACTOR-RELATED"/>
    <property type="match status" value="1"/>
</dbReference>
<dbReference type="GO" id="GO:0005085">
    <property type="term" value="F:guanyl-nucleotide exchange factor activity"/>
    <property type="evidence" value="ECO:0007669"/>
    <property type="project" value="InterPro"/>
</dbReference>
<dbReference type="FunCoup" id="A0A6P7WPB0">
    <property type="interactions" value="656"/>
</dbReference>
<organism evidence="5 6">
    <name type="scientific">Microcaecilia unicolor</name>
    <dbReference type="NCBI Taxonomy" id="1415580"/>
    <lineage>
        <taxon>Eukaryota</taxon>
        <taxon>Metazoa</taxon>
        <taxon>Chordata</taxon>
        <taxon>Craniata</taxon>
        <taxon>Vertebrata</taxon>
        <taxon>Euteleostomi</taxon>
        <taxon>Amphibia</taxon>
        <taxon>Gymnophiona</taxon>
        <taxon>Siphonopidae</taxon>
        <taxon>Microcaecilia</taxon>
    </lineage>
</organism>
<dbReference type="Gene3D" id="1.20.900.10">
    <property type="entry name" value="Dbl homology (DH) domain"/>
    <property type="match status" value="1"/>
</dbReference>
<evidence type="ECO:0000313" key="5">
    <source>
        <dbReference type="Proteomes" id="UP000515156"/>
    </source>
</evidence>
<dbReference type="InterPro" id="IPR035899">
    <property type="entry name" value="DBL_dom_sf"/>
</dbReference>
<proteinExistence type="predicted"/>
<dbReference type="PANTHER" id="PTHR45845:SF5">
    <property type="entry name" value="RHO GUANINE NUCLEOTIDE EXCHANGE FACTOR 40"/>
    <property type="match status" value="1"/>
</dbReference>
<protein>
    <submittedName>
        <fullName evidence="6">Rho guanine nucleotide exchange factor 40</fullName>
    </submittedName>
</protein>
<feature type="compositionally biased region" description="Basic and acidic residues" evidence="2">
    <location>
        <begin position="597"/>
        <end position="614"/>
    </location>
</feature>
<feature type="compositionally biased region" description="Basic residues" evidence="2">
    <location>
        <begin position="643"/>
        <end position="657"/>
    </location>
</feature>
<dbReference type="Gene3D" id="2.30.29.30">
    <property type="entry name" value="Pleckstrin-homology domain (PH domain)/Phosphotyrosine-binding domain (PTB)"/>
    <property type="match status" value="1"/>
</dbReference>
<evidence type="ECO:0000259" key="4">
    <source>
        <dbReference type="PROSITE" id="PS50010"/>
    </source>
</evidence>
<feature type="compositionally biased region" description="Polar residues" evidence="2">
    <location>
        <begin position="494"/>
        <end position="522"/>
    </location>
</feature>
<feature type="coiled-coil region" evidence="1">
    <location>
        <begin position="1152"/>
        <end position="1186"/>
    </location>
</feature>
<feature type="region of interest" description="Disordered" evidence="2">
    <location>
        <begin position="330"/>
        <end position="384"/>
    </location>
</feature>
<feature type="region of interest" description="Disordered" evidence="2">
    <location>
        <begin position="494"/>
        <end position="725"/>
    </location>
</feature>
<evidence type="ECO:0000256" key="2">
    <source>
        <dbReference type="SAM" id="MobiDB-lite"/>
    </source>
</evidence>
<dbReference type="OrthoDB" id="6152532at2759"/>
<dbReference type="InterPro" id="IPR055251">
    <property type="entry name" value="SOS1_NGEF_PH"/>
</dbReference>
<dbReference type="Gene3D" id="1.20.58.60">
    <property type="match status" value="1"/>
</dbReference>
<feature type="region of interest" description="Disordered" evidence="2">
    <location>
        <begin position="1889"/>
        <end position="1977"/>
    </location>
</feature>
<dbReference type="RefSeq" id="XP_030042906.1">
    <property type="nucleotide sequence ID" value="XM_030187046.1"/>
</dbReference>
<dbReference type="InParanoid" id="A0A6P7WPB0"/>
<dbReference type="SMART" id="SM00325">
    <property type="entry name" value="RhoGEF"/>
    <property type="match status" value="1"/>
</dbReference>
<dbReference type="PROSITE" id="PS50003">
    <property type="entry name" value="PH_DOMAIN"/>
    <property type="match status" value="1"/>
</dbReference>
<feature type="region of interest" description="Disordered" evidence="2">
    <location>
        <begin position="219"/>
        <end position="262"/>
    </location>
</feature>
<dbReference type="SUPFAM" id="SSF50729">
    <property type="entry name" value="PH domain-like"/>
    <property type="match status" value="1"/>
</dbReference>
<feature type="compositionally biased region" description="Polar residues" evidence="2">
    <location>
        <begin position="227"/>
        <end position="239"/>
    </location>
</feature>
<dbReference type="SMART" id="SM00233">
    <property type="entry name" value="PH"/>
    <property type="match status" value="1"/>
</dbReference>
<evidence type="ECO:0000259" key="3">
    <source>
        <dbReference type="PROSITE" id="PS50003"/>
    </source>
</evidence>
<keyword evidence="1" id="KW-0175">Coiled coil</keyword>
<feature type="compositionally biased region" description="Polar residues" evidence="2">
    <location>
        <begin position="1337"/>
        <end position="1346"/>
    </location>
</feature>
<reference evidence="6" key="1">
    <citation type="submission" date="2025-08" db="UniProtKB">
        <authorList>
            <consortium name="RefSeq"/>
        </authorList>
    </citation>
    <scope>IDENTIFICATION</scope>
</reference>
<dbReference type="CTD" id="55701"/>
<dbReference type="PROSITE" id="PS50010">
    <property type="entry name" value="DH_2"/>
    <property type="match status" value="1"/>
</dbReference>
<dbReference type="InterPro" id="IPR052231">
    <property type="entry name" value="Rho_GEF_signaling-related"/>
</dbReference>
<gene>
    <name evidence="6" type="primary">ARHGEF40</name>
</gene>
<dbReference type="InterPro" id="IPR036865">
    <property type="entry name" value="CRAL-TRIO_dom_sf"/>
</dbReference>
<dbReference type="GeneID" id="115457586"/>
<feature type="domain" description="DH" evidence="4">
    <location>
        <begin position="1502"/>
        <end position="1680"/>
    </location>
</feature>
<dbReference type="SUPFAM" id="SSF48065">
    <property type="entry name" value="DBL homology domain (DH-domain)"/>
    <property type="match status" value="1"/>
</dbReference>
<feature type="compositionally biased region" description="Polar residues" evidence="2">
    <location>
        <begin position="1949"/>
        <end position="1977"/>
    </location>
</feature>
<dbReference type="InterPro" id="IPR001849">
    <property type="entry name" value="PH_domain"/>
</dbReference>
<feature type="compositionally biased region" description="Basic and acidic residues" evidence="2">
    <location>
        <begin position="400"/>
        <end position="412"/>
    </location>
</feature>
<evidence type="ECO:0000256" key="1">
    <source>
        <dbReference type="SAM" id="Coils"/>
    </source>
</evidence>
<dbReference type="InterPro" id="IPR011993">
    <property type="entry name" value="PH-like_dom_sf"/>
</dbReference>
<sequence>MNPEPVEDCIHNTLSALYPPFDATAPTLFCQVFEVVARTYREDALRYTIEFLIPAKHILQRVQQEACSQYNGFLFCHEGWPLCLHEKIVVQLSSLPWQHLRPGDFYLQVVPYLECSPRLVLKCLSPDGYSVQEVLVPEDSCSYIFTVEWLNGINKDRNTGRLENCLLAVDDQVLRVPWSEVVYPQFVHKDEFIVGKRCSLELMPSGSLVPGHVSEILGARSPGDGRISNSDTKDCQVSQENRDKKPGRAGSTTSVDPSEHSELENIEGEYVELLEISLPLKDSGNKREKYMEDHSIFKTKTVPTRKGHGKGRNKRHRPWLHQKMPKEEILPGKNQGHQTWEGGKPLGKESYSESQIIRNEGTNQIESHPNTEEQGKGGGDCISPSVAKSLVQARMDLEEVERNHAKAGEKPKKPSTGLPSQMEYGLDDTSGAISVQSTHVPSDAIMKGKESTLFQMACANSEIRQEEVSEDQGSSLVDLKGQELIQKYGYNQSSFPPTQTIGGDNITVQSSSSGTEKFQELQSVAGPIPGVDKNMTPGRKEEEGSQDVSRDLPVANLGLQAKADPDPDGGSTLYKEMGGNGGEVMKGLEVQAPVLEDPDKHGPESKKTGKESAEGHTANLAERAIIGSERDENNPESLVNIIPKKHGKGKRKKKKGNWKGGTRATEHKEKSRDPTGLSKTEEAKKGPKKEPQTQSTGQDLEQVKDLQVTGSEAVHDTGSLPEKEVLEVTRVNISPDVQAEDGRLEEQRPLDEEAVAHHVLPAGEVEQPTAVPLPSRGKEIQSPQDSLLLAPPLPAGPPPRQEVNWDILQSGIFSLTGGVDRNGSALVTVNPWALGTWRDVSYSARDLIGTLVHLHSLLRKEVQELGMTVILDLRPSPAPPPAVVLQALKEFQEMSPKFLSSILILKENTEADPTPFPEELSTLQGTERIQLENLQRHASLDQLPPSFGGTLAYSHNEWMQNQRTLDSLSQLCLEVLRSLLEVIDDMEASSCPEASEDIPSLIAQQQETMRKVLLDGRLSELQRSGGALIARLQKSPNHRHHNAAAFELYEEVDEAIHRLVRLSNQQLRGLESRLELCRHQDQLQEILAWITDEGERRLAGAGVQDVEDPVKALRQALEDFRSFRTLTKEKVAQGLDVLRQIESWEISPPPDRSGLRQQLETFAQRMERKEDEIQKSLRLYEFFQRAHEWALEGVRRLASIGEGSGSPRQRQEALVSLAQYQQQHPEIPEKLFKEAKASALELQDHTALKEWAQCWFKCQEIRKIVQKKTETALEGTKLPPLITPASRSPDVHRKRSDSVSLAPSKGEGRKFWGFGYMLSPSRSMTSLFMPPAASGPLDTSSSQSLSPFGELAETTDEDSVFDIPSQRFDMSCGPQAPTLSVGEKIPWESRKRGPASEGSASPFPRPRAFRGLLKKAQSMDSPVPPPTDPVRPSWGQRALSEPGTGQGNVGVYIKGLEVSSTEVVDRTCSPKEHVMIGRGGSLMADAPWGGTPRMERKRRICNLQRLMTETISQEREYVAWLNHLLETHRKEPETWRDEVPQEQRLDWSTLWWNLEKLQAFHAGYFLKELEGCLSHPLRVATCFLRYADQVSLYALYVKNRRKVETILSVPGAFFKSRQEELKDGMGLSQQLQRPLEQLDQYQHFLEEMARECEPELVQECQCLRAALELVSSQVHHGRNLAAVDAIRGFEVDLKEQGQLLLRDEFTIFSGRKRAQRQVFLFQNLLLFSKLKITDGGQETYGYKQSFKTADMGLTEDIGDSGLRFEVWFRRKKSREAYVFQAGSTEVKQRWTNVIAQLLWTQASQNKDSQQTGAMVVGNKSFLDLRASFGAISERAINVLLTGKGARTRASVAVSAFDHSGPFCERSSPPCCASVLGPLNLQLSGSPVSGRLGSPGVSSLPGRIEEEESWNPGLNEVSLGKFDYGESRDNQQNCSQNNRETGEGMRGSHNRSLSVPGSVTQQQCLIQDPVTSNPSTSV</sequence>
<dbReference type="KEGG" id="muo:115457586"/>
<dbReference type="InterPro" id="IPR000219">
    <property type="entry name" value="DH_dom"/>
</dbReference>
<dbReference type="Pfam" id="PF00621">
    <property type="entry name" value="RhoGEF"/>
    <property type="match status" value="1"/>
</dbReference>
<feature type="compositionally biased region" description="Polar residues" evidence="2">
    <location>
        <begin position="1929"/>
        <end position="1938"/>
    </location>
</feature>
<feature type="compositionally biased region" description="Polar residues" evidence="2">
    <location>
        <begin position="352"/>
        <end position="368"/>
    </location>
</feature>
<evidence type="ECO:0000313" key="6">
    <source>
        <dbReference type="RefSeq" id="XP_030042906.1"/>
    </source>
</evidence>
<accession>A0A6P7WPB0</accession>
<feature type="region of interest" description="Disordered" evidence="2">
    <location>
        <begin position="1329"/>
        <end position="1356"/>
    </location>
</feature>
<dbReference type="Pfam" id="PF22697">
    <property type="entry name" value="SOS1_NGEF_PH"/>
    <property type="match status" value="1"/>
</dbReference>
<name>A0A6P7WPB0_9AMPH</name>
<dbReference type="SUPFAM" id="SSF52087">
    <property type="entry name" value="CRAL/TRIO domain"/>
    <property type="match status" value="1"/>
</dbReference>
<feature type="region of interest" description="Disordered" evidence="2">
    <location>
        <begin position="400"/>
        <end position="426"/>
    </location>
</feature>
<keyword evidence="5" id="KW-1185">Reference proteome</keyword>